<name>A0A251N9D4_PRUPE</name>
<dbReference type="GO" id="GO:0004190">
    <property type="term" value="F:aspartic-type endopeptidase activity"/>
    <property type="evidence" value="ECO:0007669"/>
    <property type="project" value="UniProtKB-KW"/>
</dbReference>
<feature type="active site" evidence="6">
    <location>
        <position position="140"/>
    </location>
</feature>
<feature type="compositionally biased region" description="Polar residues" evidence="7">
    <location>
        <begin position="328"/>
        <end position="338"/>
    </location>
</feature>
<dbReference type="SUPFAM" id="SSF50630">
    <property type="entry name" value="Acid proteases"/>
    <property type="match status" value="1"/>
</dbReference>
<dbReference type="eggNOG" id="KOG1339">
    <property type="taxonomic scope" value="Eukaryota"/>
</dbReference>
<dbReference type="Gene3D" id="2.40.70.10">
    <property type="entry name" value="Acid Proteases"/>
    <property type="match status" value="2"/>
</dbReference>
<dbReference type="Proteomes" id="UP000006882">
    <property type="component" value="Chromosome G7"/>
</dbReference>
<feature type="domain" description="Peptidase A1" evidence="8">
    <location>
        <begin position="122"/>
        <end position="513"/>
    </location>
</feature>
<dbReference type="EMBL" id="CM007657">
    <property type="protein sequence ID" value="ONH95942.1"/>
    <property type="molecule type" value="Genomic_DNA"/>
</dbReference>
<keyword evidence="4" id="KW-0378">Hydrolase</keyword>
<comment type="similarity">
    <text evidence="1">Belongs to the peptidase A1 family.</text>
</comment>
<dbReference type="SMR" id="A0A251N9D4"/>
<evidence type="ECO:0000256" key="1">
    <source>
        <dbReference type="ARBA" id="ARBA00007447"/>
    </source>
</evidence>
<dbReference type="PRINTS" id="PR00792">
    <property type="entry name" value="PEPSIN"/>
</dbReference>
<dbReference type="InterPro" id="IPR032861">
    <property type="entry name" value="TAXi_N"/>
</dbReference>
<dbReference type="PROSITE" id="PS51767">
    <property type="entry name" value="PEPTIDASE_A1"/>
    <property type="match status" value="1"/>
</dbReference>
<dbReference type="InterPro" id="IPR034161">
    <property type="entry name" value="Pepsin-like_plant"/>
</dbReference>
<proteinExistence type="inferred from homology"/>
<dbReference type="OrthoDB" id="2747330at2759"/>
<evidence type="ECO:0000256" key="7">
    <source>
        <dbReference type="SAM" id="MobiDB-lite"/>
    </source>
</evidence>
<dbReference type="FunFam" id="2.40.70.10:FF:000120">
    <property type="entry name" value="Aspartic proteinase nepenthesin-2"/>
    <property type="match status" value="1"/>
</dbReference>
<evidence type="ECO:0000256" key="2">
    <source>
        <dbReference type="ARBA" id="ARBA00022670"/>
    </source>
</evidence>
<dbReference type="GO" id="GO:0006508">
    <property type="term" value="P:proteolysis"/>
    <property type="evidence" value="ECO:0007669"/>
    <property type="project" value="UniProtKB-KW"/>
</dbReference>
<evidence type="ECO:0000256" key="4">
    <source>
        <dbReference type="ARBA" id="ARBA00022801"/>
    </source>
</evidence>
<feature type="region of interest" description="Disordered" evidence="7">
    <location>
        <begin position="299"/>
        <end position="343"/>
    </location>
</feature>
<evidence type="ECO:0000259" key="8">
    <source>
        <dbReference type="PROSITE" id="PS51767"/>
    </source>
</evidence>
<evidence type="ECO:0000313" key="9">
    <source>
        <dbReference type="EMBL" id="ONH95942.1"/>
    </source>
</evidence>
<keyword evidence="10" id="KW-1185">Reference proteome</keyword>
<dbReference type="InterPro" id="IPR021109">
    <property type="entry name" value="Peptidase_aspartic_dom_sf"/>
</dbReference>
<dbReference type="Pfam" id="PF14541">
    <property type="entry name" value="TAXi_C"/>
    <property type="match status" value="1"/>
</dbReference>
<dbReference type="InterPro" id="IPR001461">
    <property type="entry name" value="Aspartic_peptidase_A1"/>
</dbReference>
<keyword evidence="5" id="KW-0325">Glycoprotein</keyword>
<dbReference type="InterPro" id="IPR051708">
    <property type="entry name" value="Plant_Aspart_Prot_A1"/>
</dbReference>
<feature type="active site" evidence="6">
    <location>
        <position position="386"/>
    </location>
</feature>
<dbReference type="AlphaFoldDB" id="A0A251N9D4"/>
<evidence type="ECO:0000256" key="6">
    <source>
        <dbReference type="PIRSR" id="PIRSR601461-1"/>
    </source>
</evidence>
<keyword evidence="3" id="KW-0064">Aspartyl protease</keyword>
<accession>A0A251N9D4</accession>
<evidence type="ECO:0000256" key="3">
    <source>
        <dbReference type="ARBA" id="ARBA00022750"/>
    </source>
</evidence>
<dbReference type="CDD" id="cd05476">
    <property type="entry name" value="pepsin_A_like_plant"/>
    <property type="match status" value="1"/>
</dbReference>
<dbReference type="FunFam" id="2.40.70.10:FF:000034">
    <property type="entry name" value="Aspartyl protease family protein"/>
    <property type="match status" value="1"/>
</dbReference>
<organism evidence="9 10">
    <name type="scientific">Prunus persica</name>
    <name type="common">Peach</name>
    <name type="synonym">Amygdalus persica</name>
    <dbReference type="NCBI Taxonomy" id="3760"/>
    <lineage>
        <taxon>Eukaryota</taxon>
        <taxon>Viridiplantae</taxon>
        <taxon>Streptophyta</taxon>
        <taxon>Embryophyta</taxon>
        <taxon>Tracheophyta</taxon>
        <taxon>Spermatophyta</taxon>
        <taxon>Magnoliopsida</taxon>
        <taxon>eudicotyledons</taxon>
        <taxon>Gunneridae</taxon>
        <taxon>Pentapetalae</taxon>
        <taxon>rosids</taxon>
        <taxon>fabids</taxon>
        <taxon>Rosales</taxon>
        <taxon>Rosaceae</taxon>
        <taxon>Amygdaloideae</taxon>
        <taxon>Amygdaleae</taxon>
        <taxon>Prunus</taxon>
    </lineage>
</organism>
<dbReference type="Gramene" id="ONH95942">
    <property type="protein sequence ID" value="ONH95942"/>
    <property type="gene ID" value="PRUPE_7G097600"/>
</dbReference>
<dbReference type="Pfam" id="PF14543">
    <property type="entry name" value="TAXi_N"/>
    <property type="match status" value="1"/>
</dbReference>
<reference evidence="9 10" key="1">
    <citation type="journal article" date="2013" name="Nat. Genet.">
        <title>The high-quality draft genome of peach (Prunus persica) identifies unique patterns of genetic diversity, domestication and genome evolution.</title>
        <authorList>
            <consortium name="International Peach Genome Initiative"/>
            <person name="Verde I."/>
            <person name="Abbott A.G."/>
            <person name="Scalabrin S."/>
            <person name="Jung S."/>
            <person name="Shu S."/>
            <person name="Marroni F."/>
            <person name="Zhebentyayeva T."/>
            <person name="Dettori M.T."/>
            <person name="Grimwood J."/>
            <person name="Cattonaro F."/>
            <person name="Zuccolo A."/>
            <person name="Rossini L."/>
            <person name="Jenkins J."/>
            <person name="Vendramin E."/>
            <person name="Meisel L.A."/>
            <person name="Decroocq V."/>
            <person name="Sosinski B."/>
            <person name="Prochnik S."/>
            <person name="Mitros T."/>
            <person name="Policriti A."/>
            <person name="Cipriani G."/>
            <person name="Dondini L."/>
            <person name="Ficklin S."/>
            <person name="Goodstein D.M."/>
            <person name="Xuan P."/>
            <person name="Del Fabbro C."/>
            <person name="Aramini V."/>
            <person name="Copetti D."/>
            <person name="Gonzalez S."/>
            <person name="Horner D.S."/>
            <person name="Falchi R."/>
            <person name="Lucas S."/>
            <person name="Mica E."/>
            <person name="Maldonado J."/>
            <person name="Lazzari B."/>
            <person name="Bielenberg D."/>
            <person name="Pirona R."/>
            <person name="Miculan M."/>
            <person name="Barakat A."/>
            <person name="Testolin R."/>
            <person name="Stella A."/>
            <person name="Tartarini S."/>
            <person name="Tonutti P."/>
            <person name="Arus P."/>
            <person name="Orellana A."/>
            <person name="Wells C."/>
            <person name="Main D."/>
            <person name="Vizzotto G."/>
            <person name="Silva H."/>
            <person name="Salamini F."/>
            <person name="Schmutz J."/>
            <person name="Morgante M."/>
            <person name="Rokhsar D.S."/>
        </authorList>
    </citation>
    <scope>NUCLEOTIDE SEQUENCE [LARGE SCALE GENOMIC DNA]</scope>
    <source>
        <strain evidence="10">cv. Nemared</strain>
    </source>
</reference>
<sequence>MILLFSVPALASFTIKKPTKTQPTESSSISCYPATIHNPQSMANPKSLLTLTSLFSLFLLTLSSKITLPLSPFPNHPSSDPLQALSFHASASISRAHHIKNSRKPNSSLTQVPLFPHSYGDYSVSLNFGTPPQTSSFIMDTGSSLVWFPCTKRYICSRCQFPNINPAKIPTFKPKLSSSSKIVGCQNPKCGWIFGPEVKSKCPNCNNPSHQNCSQACPTYIIQYGSGTTAGILLSETLDFPKKIVPDFLVGCSFVSIRQPAGIAGFGRGPQSLPAQMGLTKFSYCLVSHRFDDTPQSSDLVLYSSSSGSSSSSEEEPTIAESQRNKTKLQSLSSTPFQKNPGPPNSAFREYYYIMLRKVIVGNKNVKIPYKFLVPGADSSGGTIVDSGSTFTFMEKPVFEPVAKEFEAQMANYTRAKDLENKTGLRPCFDISKEKKVDFPELVFQFKGGAKMELPSKNYFSMVSSSGVVCLTIVTDGVVGPGGNGGPAIILGNYQQQDFHVEYDLQHGKFGFRKQSCK</sequence>
<dbReference type="InterPro" id="IPR032799">
    <property type="entry name" value="TAXi_C"/>
</dbReference>
<evidence type="ECO:0000313" key="10">
    <source>
        <dbReference type="Proteomes" id="UP000006882"/>
    </source>
</evidence>
<dbReference type="InterPro" id="IPR033121">
    <property type="entry name" value="PEPTIDASE_A1"/>
</dbReference>
<dbReference type="PANTHER" id="PTHR47967:SF36">
    <property type="entry name" value="PEPTIDASE A1 DOMAIN-CONTAINING PROTEIN"/>
    <property type="match status" value="1"/>
</dbReference>
<evidence type="ECO:0000256" key="5">
    <source>
        <dbReference type="ARBA" id="ARBA00023180"/>
    </source>
</evidence>
<keyword evidence="2" id="KW-0645">Protease</keyword>
<protein>
    <recommendedName>
        <fullName evidence="8">Peptidase A1 domain-containing protein</fullName>
    </recommendedName>
</protein>
<gene>
    <name evidence="9" type="ORF">PRUPE_7G097600</name>
</gene>
<dbReference type="PANTHER" id="PTHR47967">
    <property type="entry name" value="OS07G0603500 PROTEIN-RELATED"/>
    <property type="match status" value="1"/>
</dbReference>